<dbReference type="OrthoDB" id="1924787at2759"/>
<gene>
    <name evidence="11" type="primary">LOC116187117</name>
    <name evidence="8" type="ORF">CDL15_Pgr022573</name>
</gene>
<name>A0A218XT87_PUNGR</name>
<reference evidence="11" key="4">
    <citation type="submission" date="2025-04" db="UniProtKB">
        <authorList>
            <consortium name="RefSeq"/>
        </authorList>
    </citation>
    <scope>IDENTIFICATION</scope>
    <source>
        <tissue evidence="11">Leaf</tissue>
    </source>
</reference>
<evidence type="ECO:0000256" key="3">
    <source>
        <dbReference type="ARBA" id="ARBA00022676"/>
    </source>
</evidence>
<feature type="domain" description="Exostosin GT47" evidence="7">
    <location>
        <begin position="46"/>
        <end position="285"/>
    </location>
</feature>
<evidence type="ECO:0000313" key="11">
    <source>
        <dbReference type="RefSeq" id="XP_031371582.1"/>
    </source>
</evidence>
<dbReference type="PANTHER" id="PTHR11062">
    <property type="entry name" value="EXOSTOSIN HEPARAN SULFATE GLYCOSYLTRANSFERASE -RELATED"/>
    <property type="match status" value="1"/>
</dbReference>
<dbReference type="RefSeq" id="XP_031371582.1">
    <property type="nucleotide sequence ID" value="XM_031515722.1"/>
</dbReference>
<keyword evidence="5" id="KW-0333">Golgi apparatus</keyword>
<reference evidence="10" key="3">
    <citation type="journal article" date="2020" name="Plant Biotechnol. J.">
        <title>The pomegranate (Punica granatum L.) draft genome dissects genetic divergence between soft- and hard-seeded cultivars.</title>
        <authorList>
            <person name="Luo X."/>
            <person name="Li H."/>
            <person name="Wu Z."/>
            <person name="Yao W."/>
            <person name="Zhao P."/>
            <person name="Cao D."/>
            <person name="Yu H."/>
            <person name="Li K."/>
            <person name="Poudel K."/>
            <person name="Zhao D."/>
            <person name="Zhang F."/>
            <person name="Xia X."/>
            <person name="Chen L."/>
            <person name="Wang Q."/>
            <person name="Jing D."/>
            <person name="Cao S."/>
        </authorList>
    </citation>
    <scope>NUCLEOTIDE SEQUENCE [LARGE SCALE GENOMIC DNA]</scope>
</reference>
<keyword evidence="6" id="KW-0732">Signal</keyword>
<evidence type="ECO:0000256" key="4">
    <source>
        <dbReference type="ARBA" id="ARBA00022968"/>
    </source>
</evidence>
<keyword evidence="3" id="KW-0328">Glycosyltransferase</keyword>
<evidence type="ECO:0000313" key="10">
    <source>
        <dbReference type="Proteomes" id="UP000515151"/>
    </source>
</evidence>
<evidence type="ECO:0000256" key="2">
    <source>
        <dbReference type="ARBA" id="ARBA00010271"/>
    </source>
</evidence>
<dbReference type="AlphaFoldDB" id="A0A218XT87"/>
<dbReference type="InterPro" id="IPR040911">
    <property type="entry name" value="Exostosin_GT47"/>
</dbReference>
<keyword evidence="4" id="KW-0735">Signal-anchor</keyword>
<keyword evidence="3" id="KW-0808">Transferase</keyword>
<comment type="similarity">
    <text evidence="2">Belongs to the glycosyltransferase 47 family.</text>
</comment>
<dbReference type="Proteomes" id="UP000197138">
    <property type="component" value="Unassembled WGS sequence"/>
</dbReference>
<keyword evidence="4" id="KW-0812">Transmembrane</keyword>
<dbReference type="Pfam" id="PF03016">
    <property type="entry name" value="Exostosin_GT47"/>
    <property type="match status" value="1"/>
</dbReference>
<reference evidence="8" key="2">
    <citation type="submission" date="2017-06" db="EMBL/GenBank/DDBJ databases">
        <title>The pomegranate genome and the genomics of punicalagin biosynthesis.</title>
        <authorList>
            <person name="Xu C."/>
        </authorList>
    </citation>
    <scope>NUCLEOTIDE SEQUENCE [LARGE SCALE GENOMIC DNA]</scope>
    <source>
        <tissue evidence="8">Fresh leaf</tissue>
    </source>
</reference>
<feature type="signal peptide" evidence="6">
    <location>
        <begin position="1"/>
        <end position="26"/>
    </location>
</feature>
<sequence>MPAMTDLCSIHCFTLLFLLLASLASASAPPYLSPAIFAPSYQKMLDNFRIFVYSSDKTVNLKSPVESLFHASLMNSPFVTRDPDGADLFFVPLDSDLSTRSTSHVVRDLRTELPYWNRTLGADHFYISCSGIGYESDRNLVELKKNSVQISCFPAPEDKFIPHKDITLPPFITYGLVEPQAPVNNSAKYLGFAKHGALKIPEMVVELIKDPDFLIEQEPSNRVTYEERFRSSKFCLFDYEGDVSGIGEAMRVGCVPVVITVRPIQDLPLIDVLQWQEMAVFLGRDKGGVKELKRVLGSVSEDRYEKMRGSGISVGRHFMWNDPPQLMDSFHMVMYQLWLRRHTIRYARRDWV</sequence>
<dbReference type="Proteomes" id="UP000515151">
    <property type="component" value="Chromosome 8"/>
</dbReference>
<dbReference type="InterPro" id="IPR004263">
    <property type="entry name" value="Exostosin"/>
</dbReference>
<dbReference type="GO" id="GO:0000139">
    <property type="term" value="C:Golgi membrane"/>
    <property type="evidence" value="ECO:0007669"/>
    <property type="project" value="UniProtKB-SubCell"/>
</dbReference>
<organism evidence="8 9">
    <name type="scientific">Punica granatum</name>
    <name type="common">Pomegranate</name>
    <dbReference type="NCBI Taxonomy" id="22663"/>
    <lineage>
        <taxon>Eukaryota</taxon>
        <taxon>Viridiplantae</taxon>
        <taxon>Streptophyta</taxon>
        <taxon>Embryophyta</taxon>
        <taxon>Tracheophyta</taxon>
        <taxon>Spermatophyta</taxon>
        <taxon>Magnoliopsida</taxon>
        <taxon>eudicotyledons</taxon>
        <taxon>Gunneridae</taxon>
        <taxon>Pentapetalae</taxon>
        <taxon>rosids</taxon>
        <taxon>malvids</taxon>
        <taxon>Myrtales</taxon>
        <taxon>Lythraceae</taxon>
        <taxon>Punica</taxon>
    </lineage>
</organism>
<evidence type="ECO:0000256" key="5">
    <source>
        <dbReference type="ARBA" id="ARBA00023034"/>
    </source>
</evidence>
<reference evidence="9" key="1">
    <citation type="journal article" date="2017" name="Plant J.">
        <title>The pomegranate (Punica granatum L.) genome and the genomics of punicalagin biosynthesis.</title>
        <authorList>
            <person name="Qin G."/>
            <person name="Xu C."/>
            <person name="Ming R."/>
            <person name="Tang H."/>
            <person name="Guyot R."/>
            <person name="Kramer E.M."/>
            <person name="Hu Y."/>
            <person name="Yi X."/>
            <person name="Qi Y."/>
            <person name="Xu X."/>
            <person name="Gao Z."/>
            <person name="Pan H."/>
            <person name="Jian J."/>
            <person name="Tian Y."/>
            <person name="Yue Z."/>
            <person name="Xu Y."/>
        </authorList>
    </citation>
    <scope>NUCLEOTIDE SEQUENCE [LARGE SCALE GENOMIC DNA]</scope>
    <source>
        <strain evidence="9">cv. Dabenzi</strain>
    </source>
</reference>
<evidence type="ECO:0000313" key="8">
    <source>
        <dbReference type="EMBL" id="OWM87462.1"/>
    </source>
</evidence>
<dbReference type="PANTHER" id="PTHR11062:SF253">
    <property type="entry name" value="EXOSTOSIN GT47 DOMAIN-CONTAINING PROTEIN"/>
    <property type="match status" value="1"/>
</dbReference>
<feature type="chain" id="PRO_5044569213" evidence="6">
    <location>
        <begin position="27"/>
        <end position="352"/>
    </location>
</feature>
<protein>
    <submittedName>
        <fullName evidence="11">Probable glycosyltransferase At5g25310</fullName>
    </submittedName>
</protein>
<evidence type="ECO:0000313" key="9">
    <source>
        <dbReference type="Proteomes" id="UP000197138"/>
    </source>
</evidence>
<evidence type="ECO:0000256" key="6">
    <source>
        <dbReference type="SAM" id="SignalP"/>
    </source>
</evidence>
<evidence type="ECO:0000256" key="1">
    <source>
        <dbReference type="ARBA" id="ARBA00004323"/>
    </source>
</evidence>
<comment type="subcellular location">
    <subcellularLocation>
        <location evidence="1">Golgi apparatus membrane</location>
        <topology evidence="1">Single-pass type II membrane protein</topology>
    </subcellularLocation>
</comment>
<proteinExistence type="inferred from homology"/>
<dbReference type="EMBL" id="MTKT01000813">
    <property type="protein sequence ID" value="OWM87462.1"/>
    <property type="molecule type" value="Genomic_DNA"/>
</dbReference>
<accession>A0A218XT87</accession>
<dbReference type="GeneID" id="116187117"/>
<evidence type="ECO:0000259" key="7">
    <source>
        <dbReference type="Pfam" id="PF03016"/>
    </source>
</evidence>
<keyword evidence="10" id="KW-1185">Reference proteome</keyword>
<dbReference type="GO" id="GO:0016757">
    <property type="term" value="F:glycosyltransferase activity"/>
    <property type="evidence" value="ECO:0007669"/>
    <property type="project" value="UniProtKB-KW"/>
</dbReference>